<name>A0A448XPU4_9PLAT</name>
<evidence type="ECO:0000313" key="2">
    <source>
        <dbReference type="Proteomes" id="UP000784294"/>
    </source>
</evidence>
<gene>
    <name evidence="1" type="ORF">PXEA_LOCUS35322</name>
</gene>
<evidence type="ECO:0000313" key="1">
    <source>
        <dbReference type="EMBL" id="VEL41882.1"/>
    </source>
</evidence>
<sequence length="71" mass="7893">MSYQLKSTTNLIPSYRLANSPQFHPGLSSFTRNAAQLTSFCGLPSVPSECRRPLAPNPLFTAPPDTYPFQY</sequence>
<reference evidence="1" key="1">
    <citation type="submission" date="2018-11" db="EMBL/GenBank/DDBJ databases">
        <authorList>
            <consortium name="Pathogen Informatics"/>
        </authorList>
    </citation>
    <scope>NUCLEOTIDE SEQUENCE</scope>
</reference>
<dbReference type="EMBL" id="CAAALY010271470">
    <property type="protein sequence ID" value="VEL41882.1"/>
    <property type="molecule type" value="Genomic_DNA"/>
</dbReference>
<dbReference type="AlphaFoldDB" id="A0A448XPU4"/>
<proteinExistence type="predicted"/>
<accession>A0A448XPU4</accession>
<organism evidence="1 2">
    <name type="scientific">Protopolystoma xenopodis</name>
    <dbReference type="NCBI Taxonomy" id="117903"/>
    <lineage>
        <taxon>Eukaryota</taxon>
        <taxon>Metazoa</taxon>
        <taxon>Spiralia</taxon>
        <taxon>Lophotrochozoa</taxon>
        <taxon>Platyhelminthes</taxon>
        <taxon>Monogenea</taxon>
        <taxon>Polyopisthocotylea</taxon>
        <taxon>Polystomatidea</taxon>
        <taxon>Polystomatidae</taxon>
        <taxon>Protopolystoma</taxon>
    </lineage>
</organism>
<protein>
    <submittedName>
        <fullName evidence="1">Uncharacterized protein</fullName>
    </submittedName>
</protein>
<dbReference type="Proteomes" id="UP000784294">
    <property type="component" value="Unassembled WGS sequence"/>
</dbReference>
<comment type="caution">
    <text evidence="1">The sequence shown here is derived from an EMBL/GenBank/DDBJ whole genome shotgun (WGS) entry which is preliminary data.</text>
</comment>
<keyword evidence="2" id="KW-1185">Reference proteome</keyword>